<comment type="caution">
    <text evidence="1">The sequence shown here is derived from an EMBL/GenBank/DDBJ whole genome shotgun (WGS) entry which is preliminary data.</text>
</comment>
<proteinExistence type="predicted"/>
<dbReference type="AlphaFoldDB" id="A0A4R0JSX0"/>
<gene>
    <name evidence="1" type="ORF">E0H73_41280</name>
</gene>
<protein>
    <submittedName>
        <fullName evidence="1">Uncharacterized protein</fullName>
    </submittedName>
</protein>
<organism evidence="1 2">
    <name type="scientific">Kribbella pittospori</name>
    <dbReference type="NCBI Taxonomy" id="722689"/>
    <lineage>
        <taxon>Bacteria</taxon>
        <taxon>Bacillati</taxon>
        <taxon>Actinomycetota</taxon>
        <taxon>Actinomycetes</taxon>
        <taxon>Propionibacteriales</taxon>
        <taxon>Kribbellaceae</taxon>
        <taxon>Kribbella</taxon>
    </lineage>
</organism>
<evidence type="ECO:0000313" key="1">
    <source>
        <dbReference type="EMBL" id="TCC50501.1"/>
    </source>
</evidence>
<dbReference type="InterPro" id="IPR005506">
    <property type="entry name" value="DUF312_ALF"/>
</dbReference>
<dbReference type="RefSeq" id="WP_131366005.1">
    <property type="nucleotide sequence ID" value="NZ_SJKB01000024.1"/>
</dbReference>
<dbReference type="EMBL" id="SJKB01000024">
    <property type="protein sequence ID" value="TCC50501.1"/>
    <property type="molecule type" value="Genomic_DNA"/>
</dbReference>
<sequence>MPRAAAEQALDEGTPEAARYFLEHGQFEI</sequence>
<dbReference type="Proteomes" id="UP000291144">
    <property type="component" value="Unassembled WGS sequence"/>
</dbReference>
<accession>A0A4R0JSX0</accession>
<name>A0A4R0JSX0_9ACTN</name>
<evidence type="ECO:0000313" key="2">
    <source>
        <dbReference type="Proteomes" id="UP000291144"/>
    </source>
</evidence>
<keyword evidence="2" id="KW-1185">Reference proteome</keyword>
<reference evidence="1 2" key="1">
    <citation type="submission" date="2019-02" db="EMBL/GenBank/DDBJ databases">
        <title>Kribbella capetownensis sp. nov. and Kribbella speibonae sp. nov., isolated from soil.</title>
        <authorList>
            <person name="Curtis S.M."/>
            <person name="Norton I."/>
            <person name="Everest G.J."/>
            <person name="Meyers P.R."/>
        </authorList>
    </citation>
    <scope>NUCLEOTIDE SEQUENCE [LARGE SCALE GENOMIC DNA]</scope>
    <source>
        <strain evidence="1 2">NRRL B-24813</strain>
    </source>
</reference>
<dbReference type="Pfam" id="PF03752">
    <property type="entry name" value="ALF"/>
    <property type="match status" value="1"/>
</dbReference>